<gene>
    <name evidence="8" type="ORF">HOP59_02075</name>
</gene>
<protein>
    <submittedName>
        <fullName evidence="8">EamA family transporter</fullName>
    </submittedName>
</protein>
<evidence type="ECO:0000313" key="9">
    <source>
        <dbReference type="Proteomes" id="UP001320272"/>
    </source>
</evidence>
<dbReference type="InterPro" id="IPR050638">
    <property type="entry name" value="AA-Vitamin_Transporters"/>
</dbReference>
<dbReference type="SUPFAM" id="SSF103481">
    <property type="entry name" value="Multidrug resistance efflux transporter EmrE"/>
    <property type="match status" value="2"/>
</dbReference>
<keyword evidence="9" id="KW-1185">Reference proteome</keyword>
<feature type="transmembrane region" description="Helical" evidence="6">
    <location>
        <begin position="62"/>
        <end position="81"/>
    </location>
</feature>
<feature type="transmembrane region" description="Helical" evidence="6">
    <location>
        <begin position="145"/>
        <end position="164"/>
    </location>
</feature>
<dbReference type="RefSeq" id="WP_234252635.1">
    <property type="nucleotide sequence ID" value="NZ_JABFTV010000001.1"/>
</dbReference>
<evidence type="ECO:0000259" key="7">
    <source>
        <dbReference type="Pfam" id="PF00892"/>
    </source>
</evidence>
<feature type="domain" description="EamA" evidence="7">
    <location>
        <begin position="4"/>
        <end position="134"/>
    </location>
</feature>
<keyword evidence="5 6" id="KW-0472">Membrane</keyword>
<feature type="transmembrane region" description="Helical" evidence="6">
    <location>
        <begin position="185"/>
        <end position="206"/>
    </location>
</feature>
<dbReference type="Pfam" id="PF00892">
    <property type="entry name" value="EamA"/>
    <property type="match status" value="2"/>
</dbReference>
<evidence type="ECO:0000256" key="1">
    <source>
        <dbReference type="ARBA" id="ARBA00004141"/>
    </source>
</evidence>
<feature type="transmembrane region" description="Helical" evidence="6">
    <location>
        <begin position="87"/>
        <end position="111"/>
    </location>
</feature>
<evidence type="ECO:0000256" key="5">
    <source>
        <dbReference type="ARBA" id="ARBA00023136"/>
    </source>
</evidence>
<evidence type="ECO:0000256" key="4">
    <source>
        <dbReference type="ARBA" id="ARBA00022989"/>
    </source>
</evidence>
<feature type="transmembrane region" description="Helical" evidence="6">
    <location>
        <begin position="266"/>
        <end position="286"/>
    </location>
</feature>
<evidence type="ECO:0000256" key="2">
    <source>
        <dbReference type="ARBA" id="ARBA00007362"/>
    </source>
</evidence>
<keyword evidence="3 6" id="KW-0812">Transmembrane</keyword>
<dbReference type="InterPro" id="IPR037185">
    <property type="entry name" value="EmrE-like"/>
</dbReference>
<feature type="transmembrane region" description="Helical" evidence="6">
    <location>
        <begin position="212"/>
        <end position="235"/>
    </location>
</feature>
<comment type="caution">
    <text evidence="8">The sequence shown here is derived from an EMBL/GenBank/DDBJ whole genome shotgun (WGS) entry which is preliminary data.</text>
</comment>
<dbReference type="EMBL" id="JABFTV010000001">
    <property type="protein sequence ID" value="MCE8022926.1"/>
    <property type="molecule type" value="Genomic_DNA"/>
</dbReference>
<comment type="similarity">
    <text evidence="2">Belongs to the EamA transporter family.</text>
</comment>
<dbReference type="InterPro" id="IPR000620">
    <property type="entry name" value="EamA_dom"/>
</dbReference>
<evidence type="ECO:0000256" key="6">
    <source>
        <dbReference type="SAM" id="Phobius"/>
    </source>
</evidence>
<feature type="transmembrane region" description="Helical" evidence="6">
    <location>
        <begin position="242"/>
        <end position="260"/>
    </location>
</feature>
<accession>A0ABS9AMI8</accession>
<name>A0ABS9AMI8_9GAMM</name>
<keyword evidence="4 6" id="KW-1133">Transmembrane helix</keyword>
<dbReference type="PANTHER" id="PTHR32322">
    <property type="entry name" value="INNER MEMBRANE TRANSPORTER"/>
    <property type="match status" value="1"/>
</dbReference>
<comment type="subcellular location">
    <subcellularLocation>
        <location evidence="1">Membrane</location>
        <topology evidence="1">Multi-pass membrane protein</topology>
    </subcellularLocation>
</comment>
<organism evidence="8 9">
    <name type="scientific">Billgrantia aerodenitrificans</name>
    <dbReference type="NCBI Taxonomy" id="2733483"/>
    <lineage>
        <taxon>Bacteria</taxon>
        <taxon>Pseudomonadati</taxon>
        <taxon>Pseudomonadota</taxon>
        <taxon>Gammaproteobacteria</taxon>
        <taxon>Oceanospirillales</taxon>
        <taxon>Halomonadaceae</taxon>
        <taxon>Billgrantia</taxon>
    </lineage>
</organism>
<sequence length="331" mass="35592">MNLLLYATTVLIWGTTWIAIALQVGEVPVMLSVFYRFALAAGVLLLWLSASGRLHRLGVRDHLFCALQGLCVFCLNFYFFYTASAYITSGLIAVVFSMAVLFNAVNGVLFFRQTITSRLLLATSLGLIGMVCLFWPDIYRGGLDASVLFGLGCALVGTYGFSLGNMLSLRHQRRGLDLLSTNAYAMGYGALIMLALVVISGTPFVVDTSPTYVGALLYLAIFGSVIGFGVYFALVGRIGPGPAAYATLLFPLVALGISTLVEGYQWTPYALVGLMTILVGNGVMFYKPRSRSVAKETRVAAAMNRTSKAVVAGSTLEGDIESTVRCPVSRQ</sequence>
<evidence type="ECO:0000256" key="3">
    <source>
        <dbReference type="ARBA" id="ARBA00022692"/>
    </source>
</evidence>
<feature type="transmembrane region" description="Helical" evidence="6">
    <location>
        <begin position="118"/>
        <end position="139"/>
    </location>
</feature>
<feature type="transmembrane region" description="Helical" evidence="6">
    <location>
        <begin position="31"/>
        <end position="50"/>
    </location>
</feature>
<reference evidence="8 9" key="1">
    <citation type="journal article" date="2021" name="Front. Microbiol.">
        <title>Aerobic Denitrification and Heterotrophic Sulfur Oxidation in the Genus Halomonas Revealed by Six Novel Species Characterizations and Genome-Based Analysis.</title>
        <authorList>
            <person name="Wang L."/>
            <person name="Shao Z."/>
        </authorList>
    </citation>
    <scope>NUCLEOTIDE SEQUENCE [LARGE SCALE GENOMIC DNA]</scope>
    <source>
        <strain evidence="8 9">MCCC 1A11058</strain>
    </source>
</reference>
<evidence type="ECO:0000313" key="8">
    <source>
        <dbReference type="EMBL" id="MCE8022926.1"/>
    </source>
</evidence>
<feature type="domain" description="EamA" evidence="7">
    <location>
        <begin position="150"/>
        <end position="282"/>
    </location>
</feature>
<proteinExistence type="inferred from homology"/>
<dbReference type="PANTHER" id="PTHR32322:SF2">
    <property type="entry name" value="EAMA DOMAIN-CONTAINING PROTEIN"/>
    <property type="match status" value="1"/>
</dbReference>
<dbReference type="Proteomes" id="UP001320272">
    <property type="component" value="Unassembled WGS sequence"/>
</dbReference>